<protein>
    <submittedName>
        <fullName evidence="1">Uncharacterized protein</fullName>
    </submittedName>
</protein>
<reference evidence="1 2" key="1">
    <citation type="journal article" date="2021" name="Hortic Res">
        <title>High-quality reference genome and annotation aids understanding of berry development for evergreen blueberry (Vaccinium darrowii).</title>
        <authorList>
            <person name="Yu J."/>
            <person name="Hulse-Kemp A.M."/>
            <person name="Babiker E."/>
            <person name="Staton M."/>
        </authorList>
    </citation>
    <scope>NUCLEOTIDE SEQUENCE [LARGE SCALE GENOMIC DNA]</scope>
    <source>
        <strain evidence="2">cv. NJ 8807/NJ 8810</strain>
        <tissue evidence="1">Young leaf</tissue>
    </source>
</reference>
<comment type="caution">
    <text evidence="1">The sequence shown here is derived from an EMBL/GenBank/DDBJ whole genome shotgun (WGS) entry which is preliminary data.</text>
</comment>
<evidence type="ECO:0000313" key="2">
    <source>
        <dbReference type="Proteomes" id="UP000828048"/>
    </source>
</evidence>
<dbReference type="Proteomes" id="UP000828048">
    <property type="component" value="Chromosome 1"/>
</dbReference>
<sequence>MEMGAKMPRVVWIYMANDYATESSNDEDGEAFRRYNRVKKHVIDIRFRLEAACGENEKNRSGNLKKKRPKKEEKNLVKKGSENGTKYRGVRRWA</sequence>
<dbReference type="EMBL" id="CM037151">
    <property type="protein sequence ID" value="KAH7844246.1"/>
    <property type="molecule type" value="Genomic_DNA"/>
</dbReference>
<evidence type="ECO:0000313" key="1">
    <source>
        <dbReference type="EMBL" id="KAH7844246.1"/>
    </source>
</evidence>
<keyword evidence="2" id="KW-1185">Reference proteome</keyword>
<organism evidence="1 2">
    <name type="scientific">Vaccinium darrowii</name>
    <dbReference type="NCBI Taxonomy" id="229202"/>
    <lineage>
        <taxon>Eukaryota</taxon>
        <taxon>Viridiplantae</taxon>
        <taxon>Streptophyta</taxon>
        <taxon>Embryophyta</taxon>
        <taxon>Tracheophyta</taxon>
        <taxon>Spermatophyta</taxon>
        <taxon>Magnoliopsida</taxon>
        <taxon>eudicotyledons</taxon>
        <taxon>Gunneridae</taxon>
        <taxon>Pentapetalae</taxon>
        <taxon>asterids</taxon>
        <taxon>Ericales</taxon>
        <taxon>Ericaceae</taxon>
        <taxon>Vaccinioideae</taxon>
        <taxon>Vaccinieae</taxon>
        <taxon>Vaccinium</taxon>
    </lineage>
</organism>
<proteinExistence type="predicted"/>
<name>A0ACB7XTF5_9ERIC</name>
<accession>A0ACB7XTF5</accession>
<gene>
    <name evidence="1" type="ORF">Vadar_026017</name>
</gene>